<proteinExistence type="predicted"/>
<name>A0A182SF85_9DIPT</name>
<dbReference type="Proteomes" id="UP000075901">
    <property type="component" value="Unassembled WGS sequence"/>
</dbReference>
<dbReference type="Gene3D" id="1.25.50.20">
    <property type="match status" value="1"/>
</dbReference>
<evidence type="ECO:0000313" key="2">
    <source>
        <dbReference type="Proteomes" id="UP000075901"/>
    </source>
</evidence>
<dbReference type="EnsemblMetazoa" id="AMAM005601-RA">
    <property type="protein sequence ID" value="AMAM005601-PA"/>
    <property type="gene ID" value="AMAM005601"/>
</dbReference>
<accession>A0A182SF85</accession>
<sequence>MDQVHQLYNKGNFGGRAISSIVRNMAQQITNENMHIQLQDLMEKLLEKGFLRAADMLQALEYSSENLLWIQERGAQIAAWLDDQYPEPIPTSTTILPTTVTVTDTPTSTVTYYTDEYYFITQ</sequence>
<reference evidence="1" key="2">
    <citation type="submission" date="2020-05" db="UniProtKB">
        <authorList>
            <consortium name="EnsemblMetazoa"/>
        </authorList>
    </citation>
    <scope>IDENTIFICATION</scope>
    <source>
        <strain evidence="1">maculatus3</strain>
    </source>
</reference>
<organism evidence="1 2">
    <name type="scientific">Anopheles maculatus</name>
    <dbReference type="NCBI Taxonomy" id="74869"/>
    <lineage>
        <taxon>Eukaryota</taxon>
        <taxon>Metazoa</taxon>
        <taxon>Ecdysozoa</taxon>
        <taxon>Arthropoda</taxon>
        <taxon>Hexapoda</taxon>
        <taxon>Insecta</taxon>
        <taxon>Pterygota</taxon>
        <taxon>Neoptera</taxon>
        <taxon>Endopterygota</taxon>
        <taxon>Diptera</taxon>
        <taxon>Nematocera</taxon>
        <taxon>Culicoidea</taxon>
        <taxon>Culicidae</taxon>
        <taxon>Anophelinae</taxon>
        <taxon>Anopheles</taxon>
        <taxon>Anopheles maculatus group</taxon>
    </lineage>
</organism>
<evidence type="ECO:0000313" key="1">
    <source>
        <dbReference type="EnsemblMetazoa" id="AMAM005601-PA"/>
    </source>
</evidence>
<reference evidence="2" key="1">
    <citation type="submission" date="2013-09" db="EMBL/GenBank/DDBJ databases">
        <title>The Genome Sequence of Anopheles maculatus species B.</title>
        <authorList>
            <consortium name="The Broad Institute Genomics Platform"/>
            <person name="Neafsey D.E."/>
            <person name="Besansky N."/>
            <person name="Howell P."/>
            <person name="Walton C."/>
            <person name="Young S.K."/>
            <person name="Zeng Q."/>
            <person name="Gargeya S."/>
            <person name="Fitzgerald M."/>
            <person name="Haas B."/>
            <person name="Abouelleil A."/>
            <person name="Allen A.W."/>
            <person name="Alvarado L."/>
            <person name="Arachchi H.M."/>
            <person name="Berlin A.M."/>
            <person name="Chapman S.B."/>
            <person name="Gainer-Dewar J."/>
            <person name="Goldberg J."/>
            <person name="Griggs A."/>
            <person name="Gujja S."/>
            <person name="Hansen M."/>
            <person name="Howarth C."/>
            <person name="Imamovic A."/>
            <person name="Ireland A."/>
            <person name="Larimer J."/>
            <person name="McCowan C."/>
            <person name="Murphy C."/>
            <person name="Pearson M."/>
            <person name="Poon T.W."/>
            <person name="Priest M."/>
            <person name="Roberts A."/>
            <person name="Saif S."/>
            <person name="Shea T."/>
            <person name="Sisk P."/>
            <person name="Sykes S."/>
            <person name="Wortman J."/>
            <person name="Nusbaum C."/>
            <person name="Birren B."/>
        </authorList>
    </citation>
    <scope>NUCLEOTIDE SEQUENCE [LARGE SCALE GENOMIC DNA]</scope>
    <source>
        <strain evidence="2">maculatus3</strain>
    </source>
</reference>
<dbReference type="AlphaFoldDB" id="A0A182SF85"/>
<dbReference type="VEuPathDB" id="VectorBase:AMAM005601"/>
<keyword evidence="2" id="KW-1185">Reference proteome</keyword>
<protein>
    <submittedName>
        <fullName evidence="1">Uncharacterized protein</fullName>
    </submittedName>
</protein>